<feature type="chain" id="PRO_5016137085" evidence="1">
    <location>
        <begin position="25"/>
        <end position="158"/>
    </location>
</feature>
<evidence type="ECO:0000313" key="2">
    <source>
        <dbReference type="EMBL" id="PZQ19345.1"/>
    </source>
</evidence>
<dbReference type="Proteomes" id="UP000249577">
    <property type="component" value="Unassembled WGS sequence"/>
</dbReference>
<feature type="signal peptide" evidence="1">
    <location>
        <begin position="1"/>
        <end position="24"/>
    </location>
</feature>
<protein>
    <submittedName>
        <fullName evidence="2">Uncharacterized protein</fullName>
    </submittedName>
</protein>
<organism evidence="2 3">
    <name type="scientific">Ancylobacter novellus</name>
    <name type="common">Thiobacillus novellus</name>
    <dbReference type="NCBI Taxonomy" id="921"/>
    <lineage>
        <taxon>Bacteria</taxon>
        <taxon>Pseudomonadati</taxon>
        <taxon>Pseudomonadota</taxon>
        <taxon>Alphaproteobacteria</taxon>
        <taxon>Hyphomicrobiales</taxon>
        <taxon>Xanthobacteraceae</taxon>
        <taxon>Ancylobacter</taxon>
    </lineage>
</organism>
<keyword evidence="1" id="KW-0732">Signal</keyword>
<comment type="caution">
    <text evidence="2">The sequence shown here is derived from an EMBL/GenBank/DDBJ whole genome shotgun (WGS) entry which is preliminary data.</text>
</comment>
<name>A0A2W5KX93_ANCNO</name>
<dbReference type="EMBL" id="QFPN01000001">
    <property type="protein sequence ID" value="PZQ19345.1"/>
    <property type="molecule type" value="Genomic_DNA"/>
</dbReference>
<proteinExistence type="predicted"/>
<evidence type="ECO:0000256" key="1">
    <source>
        <dbReference type="SAM" id="SignalP"/>
    </source>
</evidence>
<gene>
    <name evidence="2" type="ORF">DI565_01050</name>
</gene>
<reference evidence="2 3" key="1">
    <citation type="submission" date="2017-08" db="EMBL/GenBank/DDBJ databases">
        <title>Infants hospitalized years apart are colonized by the same room-sourced microbial strains.</title>
        <authorList>
            <person name="Brooks B."/>
            <person name="Olm M.R."/>
            <person name="Firek B.A."/>
            <person name="Baker R."/>
            <person name="Thomas B.C."/>
            <person name="Morowitz M.J."/>
            <person name="Banfield J.F."/>
        </authorList>
    </citation>
    <scope>NUCLEOTIDE SEQUENCE [LARGE SCALE GENOMIC DNA]</scope>
    <source>
        <strain evidence="2">S2_005_003_R2_43</strain>
    </source>
</reference>
<sequence length="158" mass="17298">MRTCSVFAAGLATALLGLASQADAADYAPRGRVVYGEPVDPAISRGYSGLLPDCADPAVESRVVHGFAATEREYWGSGLELSPFVRPVEIGYRSWGSSFIPRRFCTAHVLTNDGRKRRVSYNIRENQGFSGVSWGVEWCVSGLDRHHSYAPDCKMARP</sequence>
<evidence type="ECO:0000313" key="3">
    <source>
        <dbReference type="Proteomes" id="UP000249577"/>
    </source>
</evidence>
<dbReference type="AlphaFoldDB" id="A0A2W5KX93"/>
<accession>A0A2W5KX93</accession>